<dbReference type="InterPro" id="IPR000843">
    <property type="entry name" value="HTH_LacI"/>
</dbReference>
<gene>
    <name evidence="5" type="ORF">BJ984_000888</name>
</gene>
<dbReference type="CDD" id="cd01392">
    <property type="entry name" value="HTH_LacI"/>
    <property type="match status" value="1"/>
</dbReference>
<evidence type="ECO:0000313" key="5">
    <source>
        <dbReference type="EMBL" id="NYD69730.1"/>
    </source>
</evidence>
<dbReference type="PROSITE" id="PS00356">
    <property type="entry name" value="HTH_LACI_1"/>
    <property type="match status" value="1"/>
</dbReference>
<dbReference type="InterPro" id="IPR010982">
    <property type="entry name" value="Lambda_DNA-bd_dom_sf"/>
</dbReference>
<dbReference type="Gene3D" id="1.10.260.40">
    <property type="entry name" value="lambda repressor-like DNA-binding domains"/>
    <property type="match status" value="1"/>
</dbReference>
<dbReference type="GO" id="GO:0003700">
    <property type="term" value="F:DNA-binding transcription factor activity"/>
    <property type="evidence" value="ECO:0007669"/>
    <property type="project" value="TreeGrafter"/>
</dbReference>
<dbReference type="InterPro" id="IPR028082">
    <property type="entry name" value="Peripla_BP_I"/>
</dbReference>
<dbReference type="SUPFAM" id="SSF47413">
    <property type="entry name" value="lambda repressor-like DNA-binding domains"/>
    <property type="match status" value="1"/>
</dbReference>
<evidence type="ECO:0000259" key="4">
    <source>
        <dbReference type="PROSITE" id="PS50932"/>
    </source>
</evidence>
<dbReference type="CDD" id="cd06293">
    <property type="entry name" value="PBP1_LacI-like"/>
    <property type="match status" value="1"/>
</dbReference>
<protein>
    <submittedName>
        <fullName evidence="5">LacI family transcriptional regulator</fullName>
    </submittedName>
</protein>
<dbReference type="Pfam" id="PF13377">
    <property type="entry name" value="Peripla_BP_3"/>
    <property type="match status" value="1"/>
</dbReference>
<dbReference type="RefSeq" id="WP_179547001.1">
    <property type="nucleotide sequence ID" value="NZ_BSEW01000001.1"/>
</dbReference>
<keyword evidence="6" id="KW-1185">Reference proteome</keyword>
<organism evidence="5 6">
    <name type="scientific">Herbiconiux flava</name>
    <dbReference type="NCBI Taxonomy" id="881268"/>
    <lineage>
        <taxon>Bacteria</taxon>
        <taxon>Bacillati</taxon>
        <taxon>Actinomycetota</taxon>
        <taxon>Actinomycetes</taxon>
        <taxon>Micrococcales</taxon>
        <taxon>Microbacteriaceae</taxon>
        <taxon>Herbiconiux</taxon>
    </lineage>
</organism>
<evidence type="ECO:0000256" key="1">
    <source>
        <dbReference type="ARBA" id="ARBA00023015"/>
    </source>
</evidence>
<dbReference type="Proteomes" id="UP000549913">
    <property type="component" value="Unassembled WGS sequence"/>
</dbReference>
<dbReference type="GO" id="GO:0000976">
    <property type="term" value="F:transcription cis-regulatory region binding"/>
    <property type="evidence" value="ECO:0007669"/>
    <property type="project" value="TreeGrafter"/>
</dbReference>
<name>A0A852SJP9_9MICO</name>
<dbReference type="InterPro" id="IPR046335">
    <property type="entry name" value="LacI/GalR-like_sensor"/>
</dbReference>
<comment type="caution">
    <text evidence="5">The sequence shown here is derived from an EMBL/GenBank/DDBJ whole genome shotgun (WGS) entry which is preliminary data.</text>
</comment>
<dbReference type="PANTHER" id="PTHR30146:SF109">
    <property type="entry name" value="HTH-TYPE TRANSCRIPTIONAL REGULATOR GALS"/>
    <property type="match status" value="1"/>
</dbReference>
<dbReference type="AlphaFoldDB" id="A0A852SJP9"/>
<reference evidence="5 6" key="1">
    <citation type="submission" date="2020-07" db="EMBL/GenBank/DDBJ databases">
        <title>Sequencing the genomes of 1000 actinobacteria strains.</title>
        <authorList>
            <person name="Klenk H.-P."/>
        </authorList>
    </citation>
    <scope>NUCLEOTIDE SEQUENCE [LARGE SCALE GENOMIC DNA]</scope>
    <source>
        <strain evidence="5 6">DSM 26474</strain>
    </source>
</reference>
<accession>A0A852SJP9</accession>
<feature type="domain" description="HTH lacI-type" evidence="4">
    <location>
        <begin position="4"/>
        <end position="58"/>
    </location>
</feature>
<sequence length="336" mass="36053">MTTANVRDVAALAGVSVGTVSNVLNQSKPVAADTAKRVIDAIEKLGFVRNDAARQLRVGQSRTVGMMVLDVSNPFFADVERGAEDLLGEHGRPLILGNSGESTTRELAYLDLFEEQRVSGLLITPVGQVQRRLERLRERGSPVVLVDRHDNAQSFSSVSVDDLRGGELAAGHLLDLGRRNLAFVGGPPEILQVSQRARGAQQAVLERDAGRIRMLELDTMRAEAGRAAGEQLLALPAADRPDAVFAANDLIAIGLLQALTHAGVRVPDDIALIGYDDISFAANAAIPLSSIRQPAREMGRAAAELLLAEIENPGRGEYRHIAFQPELVVRESTAGR</sequence>
<dbReference type="SUPFAM" id="SSF53822">
    <property type="entry name" value="Periplasmic binding protein-like I"/>
    <property type="match status" value="1"/>
</dbReference>
<keyword evidence="3" id="KW-0804">Transcription</keyword>
<dbReference type="PANTHER" id="PTHR30146">
    <property type="entry name" value="LACI-RELATED TRANSCRIPTIONAL REPRESSOR"/>
    <property type="match status" value="1"/>
</dbReference>
<dbReference type="SMART" id="SM00354">
    <property type="entry name" value="HTH_LACI"/>
    <property type="match status" value="1"/>
</dbReference>
<dbReference type="Gene3D" id="3.40.50.2300">
    <property type="match status" value="2"/>
</dbReference>
<keyword evidence="1" id="KW-0805">Transcription regulation</keyword>
<evidence type="ECO:0000313" key="6">
    <source>
        <dbReference type="Proteomes" id="UP000549913"/>
    </source>
</evidence>
<keyword evidence="2" id="KW-0238">DNA-binding</keyword>
<dbReference type="Pfam" id="PF00356">
    <property type="entry name" value="LacI"/>
    <property type="match status" value="1"/>
</dbReference>
<evidence type="ECO:0000256" key="3">
    <source>
        <dbReference type="ARBA" id="ARBA00023163"/>
    </source>
</evidence>
<evidence type="ECO:0000256" key="2">
    <source>
        <dbReference type="ARBA" id="ARBA00023125"/>
    </source>
</evidence>
<proteinExistence type="predicted"/>
<dbReference type="EMBL" id="JACCBM010000001">
    <property type="protein sequence ID" value="NYD69730.1"/>
    <property type="molecule type" value="Genomic_DNA"/>
</dbReference>
<dbReference type="PROSITE" id="PS50932">
    <property type="entry name" value="HTH_LACI_2"/>
    <property type="match status" value="1"/>
</dbReference>